<protein>
    <submittedName>
        <fullName evidence="6">Zinc finger MYND domain-containing protein</fullName>
    </submittedName>
</protein>
<evidence type="ECO:0000256" key="3">
    <source>
        <dbReference type="ARBA" id="ARBA00022833"/>
    </source>
</evidence>
<keyword evidence="2 4" id="KW-0863">Zinc-finger</keyword>
<dbReference type="OrthoDB" id="5945798at2759"/>
<dbReference type="AlphaFoldDB" id="A0A9P3FZF6"/>
<keyword evidence="7" id="KW-1185">Reference proteome</keyword>
<proteinExistence type="predicted"/>
<evidence type="ECO:0000256" key="1">
    <source>
        <dbReference type="ARBA" id="ARBA00022723"/>
    </source>
</evidence>
<dbReference type="EMBL" id="BPQB01000002">
    <property type="protein sequence ID" value="GJE85160.1"/>
    <property type="molecule type" value="Genomic_DNA"/>
</dbReference>
<reference evidence="6 7" key="1">
    <citation type="submission" date="2021-08" db="EMBL/GenBank/DDBJ databases">
        <title>Draft Genome Sequence of Phanerochaete sordida strain YK-624.</title>
        <authorList>
            <person name="Mori T."/>
            <person name="Dohra H."/>
            <person name="Suzuki T."/>
            <person name="Kawagishi H."/>
            <person name="Hirai H."/>
        </authorList>
    </citation>
    <scope>NUCLEOTIDE SEQUENCE [LARGE SCALE GENOMIC DNA]</scope>
    <source>
        <strain evidence="6 7">YK-624</strain>
    </source>
</reference>
<evidence type="ECO:0000256" key="4">
    <source>
        <dbReference type="PROSITE-ProRule" id="PRU00134"/>
    </source>
</evidence>
<dbReference type="InterPro" id="IPR002893">
    <property type="entry name" value="Znf_MYND"/>
</dbReference>
<evidence type="ECO:0000259" key="5">
    <source>
        <dbReference type="PROSITE" id="PS50865"/>
    </source>
</evidence>
<evidence type="ECO:0000256" key="2">
    <source>
        <dbReference type="ARBA" id="ARBA00022771"/>
    </source>
</evidence>
<comment type="caution">
    <text evidence="6">The sequence shown here is derived from an EMBL/GenBank/DDBJ whole genome shotgun (WGS) entry which is preliminary data.</text>
</comment>
<dbReference type="Gene3D" id="6.10.140.2220">
    <property type="match status" value="1"/>
</dbReference>
<organism evidence="6 7">
    <name type="scientific">Phanerochaete sordida</name>
    <dbReference type="NCBI Taxonomy" id="48140"/>
    <lineage>
        <taxon>Eukaryota</taxon>
        <taxon>Fungi</taxon>
        <taxon>Dikarya</taxon>
        <taxon>Basidiomycota</taxon>
        <taxon>Agaricomycotina</taxon>
        <taxon>Agaricomycetes</taxon>
        <taxon>Polyporales</taxon>
        <taxon>Phanerochaetaceae</taxon>
        <taxon>Phanerochaete</taxon>
    </lineage>
</organism>
<accession>A0A9P3FZF6</accession>
<dbReference type="PROSITE" id="PS50865">
    <property type="entry name" value="ZF_MYND_2"/>
    <property type="match status" value="1"/>
</dbReference>
<feature type="domain" description="MYND-type" evidence="5">
    <location>
        <begin position="482"/>
        <end position="523"/>
    </location>
</feature>
<dbReference type="GO" id="GO:0008270">
    <property type="term" value="F:zinc ion binding"/>
    <property type="evidence" value="ECO:0007669"/>
    <property type="project" value="UniProtKB-KW"/>
</dbReference>
<sequence>MSYPWIANIAALPPGVRREALSNPDVVDWLAHPLRWKERLTEISTHVRDDAYLVKNALVFAVQAQAVADEETWQTVWTTGFTSTLLHIIKSEYFCGFSREHLVSSRGQDDTTLDVLMGYLELFRGCMSRLRTPNVSRASDVELKRVLDFLQYEHSILFEALWNIRVPFLTSEYTRLHQHPRFGLTFQEGVRSMAMYIYNSLLDLRGVRTDPVTSYIPHVMLLFWIHDSSEEHRRNAFNVFQLAITDTYHPGFEASVTADGLTSRRAIRQSFLRDMKNGGILDGDLQSLLRGFTKVHQQFVMGPEESQLVSWYLAATRRQLCLGEGDADQTSLTVSLVHKFIAEMYILPTSEREEGCKLTTAQICCILALIAKELHIIVVGGGGSDGMRDRLSRLIRYCSDELRKRDPGGENPELRTLRRHTFKIWKSSADGTARERLERLFPRWRPLLLLWRSAGNALQPTPEYADEASAFDASTRCNWTECLCNAHKPAHPLRVCKGCRAVVYCHPRCQKSDWEKGGHRERCRGRMGESGLP</sequence>
<name>A0A9P3FZF6_9APHY</name>
<keyword evidence="3" id="KW-0862">Zinc</keyword>
<dbReference type="SUPFAM" id="SSF144232">
    <property type="entry name" value="HIT/MYND zinc finger-like"/>
    <property type="match status" value="1"/>
</dbReference>
<evidence type="ECO:0000313" key="6">
    <source>
        <dbReference type="EMBL" id="GJE85160.1"/>
    </source>
</evidence>
<keyword evidence="1" id="KW-0479">Metal-binding</keyword>
<evidence type="ECO:0000313" key="7">
    <source>
        <dbReference type="Proteomes" id="UP000703269"/>
    </source>
</evidence>
<gene>
    <name evidence="6" type="ORF">PsYK624_012380</name>
</gene>
<dbReference type="Proteomes" id="UP000703269">
    <property type="component" value="Unassembled WGS sequence"/>
</dbReference>